<feature type="region of interest" description="Disordered" evidence="2">
    <location>
        <begin position="126"/>
        <end position="156"/>
    </location>
</feature>
<feature type="region of interest" description="Disordered" evidence="2">
    <location>
        <begin position="689"/>
        <end position="714"/>
    </location>
</feature>
<dbReference type="EMBL" id="JBJQND010000005">
    <property type="protein sequence ID" value="KAL3877638.1"/>
    <property type="molecule type" value="Genomic_DNA"/>
</dbReference>
<dbReference type="InterPro" id="IPR012677">
    <property type="entry name" value="Nucleotide-bd_a/b_plait_sf"/>
</dbReference>
<comment type="caution">
    <text evidence="4">The sequence shown here is derived from an EMBL/GenBank/DDBJ whole genome shotgun (WGS) entry which is preliminary data.</text>
</comment>
<gene>
    <name evidence="4" type="ORF">ACJMK2_035317</name>
</gene>
<proteinExistence type="predicted"/>
<dbReference type="SMART" id="SM00360">
    <property type="entry name" value="RRM"/>
    <property type="match status" value="1"/>
</dbReference>
<feature type="compositionally biased region" description="Basic and acidic residues" evidence="2">
    <location>
        <begin position="511"/>
        <end position="527"/>
    </location>
</feature>
<feature type="region of interest" description="Disordered" evidence="2">
    <location>
        <begin position="1"/>
        <end position="24"/>
    </location>
</feature>
<dbReference type="Proteomes" id="UP001634394">
    <property type="component" value="Unassembled WGS sequence"/>
</dbReference>
<dbReference type="InterPro" id="IPR000504">
    <property type="entry name" value="RRM_dom"/>
</dbReference>
<feature type="domain" description="RRM" evidence="3">
    <location>
        <begin position="328"/>
        <end position="402"/>
    </location>
</feature>
<organism evidence="4 5">
    <name type="scientific">Sinanodonta woodiana</name>
    <name type="common">Chinese pond mussel</name>
    <name type="synonym">Anodonta woodiana</name>
    <dbReference type="NCBI Taxonomy" id="1069815"/>
    <lineage>
        <taxon>Eukaryota</taxon>
        <taxon>Metazoa</taxon>
        <taxon>Spiralia</taxon>
        <taxon>Lophotrochozoa</taxon>
        <taxon>Mollusca</taxon>
        <taxon>Bivalvia</taxon>
        <taxon>Autobranchia</taxon>
        <taxon>Heteroconchia</taxon>
        <taxon>Palaeoheterodonta</taxon>
        <taxon>Unionida</taxon>
        <taxon>Unionoidea</taxon>
        <taxon>Unionidae</taxon>
        <taxon>Unioninae</taxon>
        <taxon>Sinanodonta</taxon>
    </lineage>
</organism>
<evidence type="ECO:0000313" key="5">
    <source>
        <dbReference type="Proteomes" id="UP001634394"/>
    </source>
</evidence>
<sequence>MAEAPTNKVEAPGPGDSSETESVQVNSVNVEGTDAAINVEAFKLDESLETGCAQVNSVELTNEENVDSTNNAIKVEAFKSAETLETGCVQVNSVQLRNEENTKTTMSEEHKEQDLHEVVLNEKVLTEEAGKQHDSEGNSEESREKENGTKTEDLMVVDEGDVQKMAEFSEPQGENESSEDNDIENRNQDKEARSERKEHPILATITVSIGPLRLEDLDSDQMRDILNYSKGYTLTFEKKEEGLLSKEKERARHEGYAEIPYLFYNDAYLMKTYNKLRNLRIDNRDLSVTFPEEFVKIAEECSARIRLKQEGRRKIQDVRRTKVEIKMRSLFAKNIPPDIEEETLKAEFPGCTKVVIPKNSEGISVGFAVLEFESAEESTKCFETHDQKDIQNHKISLSRIAFEGDGFPRRVRQQKGNRGKNRQQRGIKRWGKGKKHRDDRSRSGERRSPRNDHSRRRSRSYKRDAPMPPPLMGNISTWSRYNRGGGESGYNRHDNRGNKRSRSPNRRNQKRFREDSYGRMENSRQRGDASGWGGYANTGRSRSPEDESEATLAYLRQQLVEMEEIMAHSQGVPVAGPVSSSGRNYGSGGHKVLLPAGPVSTSGRSYGSGGFAAIPPAGPVSGSDRSYGNGYGNGYGSGGFSGAVSDYSSGTEATGYGSSARPVIGYPTSGYTSGGYNYGGYGSGNHASGDSLLGTHPTYPSGDQPHSGGGSSRIEDAYNSFRVPKWPSGLKRCQLQTTAISSLSVWVRV</sequence>
<protein>
    <recommendedName>
        <fullName evidence="3">RRM domain-containing protein</fullName>
    </recommendedName>
</protein>
<feature type="compositionally biased region" description="Basic and acidic residues" evidence="2">
    <location>
        <begin position="183"/>
        <end position="199"/>
    </location>
</feature>
<dbReference type="Gene3D" id="3.30.70.330">
    <property type="match status" value="1"/>
</dbReference>
<dbReference type="InterPro" id="IPR035979">
    <property type="entry name" value="RBD_domain_sf"/>
</dbReference>
<evidence type="ECO:0000313" key="4">
    <source>
        <dbReference type="EMBL" id="KAL3877638.1"/>
    </source>
</evidence>
<feature type="compositionally biased region" description="Basic and acidic residues" evidence="2">
    <location>
        <begin position="436"/>
        <end position="452"/>
    </location>
</feature>
<accession>A0ABD3WWM7</accession>
<keyword evidence="1" id="KW-0694">RNA-binding</keyword>
<evidence type="ECO:0000256" key="2">
    <source>
        <dbReference type="SAM" id="MobiDB-lite"/>
    </source>
</evidence>
<evidence type="ECO:0000259" key="3">
    <source>
        <dbReference type="PROSITE" id="PS50102"/>
    </source>
</evidence>
<feature type="compositionally biased region" description="Basic residues" evidence="2">
    <location>
        <begin position="498"/>
        <end position="510"/>
    </location>
</feature>
<dbReference type="AlphaFoldDB" id="A0ABD3WWM7"/>
<dbReference type="Pfam" id="PF00076">
    <property type="entry name" value="RRM_1"/>
    <property type="match status" value="1"/>
</dbReference>
<dbReference type="PROSITE" id="PS50102">
    <property type="entry name" value="RRM"/>
    <property type="match status" value="1"/>
</dbReference>
<evidence type="ECO:0000256" key="1">
    <source>
        <dbReference type="PROSITE-ProRule" id="PRU00176"/>
    </source>
</evidence>
<dbReference type="CDD" id="cd00590">
    <property type="entry name" value="RRM_SF"/>
    <property type="match status" value="1"/>
</dbReference>
<feature type="region of interest" description="Disordered" evidence="2">
    <location>
        <begin position="168"/>
        <end position="199"/>
    </location>
</feature>
<feature type="compositionally biased region" description="Basic and acidic residues" evidence="2">
    <location>
        <begin position="126"/>
        <end position="153"/>
    </location>
</feature>
<feature type="region of interest" description="Disordered" evidence="2">
    <location>
        <begin position="404"/>
        <end position="550"/>
    </location>
</feature>
<name>A0ABD3WWM7_SINWO</name>
<reference evidence="4 5" key="1">
    <citation type="submission" date="2024-11" db="EMBL/GenBank/DDBJ databases">
        <title>Chromosome-level genome assembly of the freshwater bivalve Anodonta woodiana.</title>
        <authorList>
            <person name="Chen X."/>
        </authorList>
    </citation>
    <scope>NUCLEOTIDE SEQUENCE [LARGE SCALE GENOMIC DNA]</scope>
    <source>
        <strain evidence="4">MN2024</strain>
        <tissue evidence="4">Gills</tissue>
    </source>
</reference>
<keyword evidence="5" id="KW-1185">Reference proteome</keyword>
<dbReference type="GO" id="GO:0003723">
    <property type="term" value="F:RNA binding"/>
    <property type="evidence" value="ECO:0007669"/>
    <property type="project" value="UniProtKB-UniRule"/>
</dbReference>
<dbReference type="SUPFAM" id="SSF54928">
    <property type="entry name" value="RNA-binding domain, RBD"/>
    <property type="match status" value="1"/>
</dbReference>
<feature type="compositionally biased region" description="Basic residues" evidence="2">
    <location>
        <begin position="409"/>
        <end position="435"/>
    </location>
</feature>